<organism evidence="2 4">
    <name type="scientific">Ostreococcus tauri</name>
    <name type="common">Marine green alga</name>
    <dbReference type="NCBI Taxonomy" id="70448"/>
    <lineage>
        <taxon>Eukaryota</taxon>
        <taxon>Viridiplantae</taxon>
        <taxon>Chlorophyta</taxon>
        <taxon>Mamiellophyceae</taxon>
        <taxon>Mamiellales</taxon>
        <taxon>Bathycoccaceae</taxon>
        <taxon>Ostreococcus</taxon>
    </lineage>
</organism>
<name>A0A090LXK8_OSTTA</name>
<dbReference type="EMBL" id="CAID01000001">
    <property type="protein sequence ID" value="CEF96541.1"/>
    <property type="molecule type" value="Genomic_DNA"/>
</dbReference>
<dbReference type="InParanoid" id="A0A090LXK8"/>
<feature type="transmembrane region" description="Helical" evidence="1">
    <location>
        <begin position="29"/>
        <end position="49"/>
    </location>
</feature>
<keyword evidence="1" id="KW-0472">Membrane</keyword>
<gene>
    <name evidence="3" type="ORF">BE221DRAFT_201725</name>
    <name evidence="2" type="ORF">OT_ostta01g01100</name>
</gene>
<feature type="transmembrane region" description="Helical" evidence="1">
    <location>
        <begin position="414"/>
        <end position="436"/>
    </location>
</feature>
<keyword evidence="4" id="KW-1185">Reference proteome</keyword>
<feature type="transmembrane region" description="Helical" evidence="1">
    <location>
        <begin position="140"/>
        <end position="163"/>
    </location>
</feature>
<dbReference type="Proteomes" id="UP000195557">
    <property type="component" value="Unassembled WGS sequence"/>
</dbReference>
<dbReference type="OrthoDB" id="498037at2759"/>
<evidence type="ECO:0000313" key="3">
    <source>
        <dbReference type="EMBL" id="OUS42853.1"/>
    </source>
</evidence>
<accession>A0A1Y5I455</accession>
<feature type="transmembrane region" description="Helical" evidence="1">
    <location>
        <begin position="204"/>
        <end position="230"/>
    </location>
</feature>
<accession>A0A090LXK8</accession>
<feature type="transmembrane region" description="Helical" evidence="1">
    <location>
        <begin position="486"/>
        <end position="505"/>
    </location>
</feature>
<dbReference type="AlphaFoldDB" id="A0A090LXK8"/>
<proteinExistence type="predicted"/>
<evidence type="ECO:0000256" key="1">
    <source>
        <dbReference type="SAM" id="Phobius"/>
    </source>
</evidence>
<keyword evidence="1" id="KW-0812">Transmembrane</keyword>
<feature type="transmembrane region" description="Helical" evidence="1">
    <location>
        <begin position="93"/>
        <end position="112"/>
    </location>
</feature>
<dbReference type="Proteomes" id="UP000009170">
    <property type="component" value="Unassembled WGS sequence"/>
</dbReference>
<feature type="transmembrane region" description="Helical" evidence="1">
    <location>
        <begin position="525"/>
        <end position="546"/>
    </location>
</feature>
<feature type="transmembrane region" description="Helical" evidence="1">
    <location>
        <begin position="373"/>
        <end position="394"/>
    </location>
</feature>
<evidence type="ECO:0000313" key="4">
    <source>
        <dbReference type="Proteomes" id="UP000009170"/>
    </source>
</evidence>
<sequence length="575" mass="62248">MFNAYALKMGCGDTSATAGNDLIDGCENVVYIIYAAPLAISALNLVYGLSCSRLAKGAGALQLVTILAIIVGFGSWISVALSPVEMGIATDAIQLAVVFCAMFAIACFITAGPKRLAQQVTKNKLAQKVIGYTKTDLAKALLFCATMTLIPFALAVSAVSAFARRLGFSLHKKDPDAPKDGFITSESREMLAWWFAQPTKIFKYSAYISLFYFVFSIGVGKMAVLFLAWLVDVLGSLNEITVIFVFILIGVCMFLLPPVPGPPVYLTGGILIVGRLESKIGFWPATLLCCGICWFTKLLSCALQQKMIGEQLGKYPSIRYTVGINSLQMRAIRYCLEQKGFSREKIAILCGGPDWPTSVLCGILKLSVIQMSIGTSPVLILYLGYTTVAGALQLKVGSCGDSTGASSSSTWGLLNSLFLALAFVSMLSTSMAAVYYMEQTIMNKREILDEMPVDEEVEELDRLDRVKEETYATASKWENLSGRNKFFIVSAAVSGILSCQLGVVLAQRSFRTFSVSCPIALTDVVLPTGWLSIGLIVACYVFTSLFRSSVGRLVQAELTRSQGIVSEETKRVDNA</sequence>
<feature type="transmembrane region" description="Helical" evidence="1">
    <location>
        <begin position="242"/>
        <end position="260"/>
    </location>
</feature>
<keyword evidence="1" id="KW-1133">Transmembrane helix</keyword>
<reference evidence="2" key="2">
    <citation type="journal article" date="2014" name="BMC Genomics">
        <title>An improved genome of the model marine alga Ostreococcus tauri unfolds by assessing Illumina de novo assemblies.</title>
        <authorList>
            <person name="Blanc-Mathieu R."/>
            <person name="Verhelst B."/>
            <person name="Derelle E."/>
            <person name="Rombauts S."/>
            <person name="Bouget F.Y."/>
            <person name="Carre I."/>
            <person name="Chateau A."/>
            <person name="Eyre-Walker A."/>
            <person name="Grimsley N."/>
            <person name="Moreau H."/>
            <person name="Piegu B."/>
            <person name="Rivals E."/>
            <person name="Schackwitz W."/>
            <person name="Van de Peer Y."/>
            <person name="Piganeau G."/>
        </authorList>
    </citation>
    <scope>NUCLEOTIDE SEQUENCE</scope>
    <source>
        <strain evidence="2">RCC4221</strain>
    </source>
</reference>
<evidence type="ECO:0000313" key="2">
    <source>
        <dbReference type="EMBL" id="CEF96541.1"/>
    </source>
</evidence>
<accession>A0A454XMH7</accession>
<reference evidence="2 4" key="1">
    <citation type="journal article" date="2006" name="Proc. Natl. Acad. Sci. U.S.A.">
        <title>Genome analysis of the smallest free-living eukaryote Ostreococcus tauri unveils many unique features.</title>
        <authorList>
            <person name="Derelle E."/>
            <person name="Ferraz C."/>
            <person name="Rombauts S."/>
            <person name="Rouze P."/>
            <person name="Worden A.Z."/>
            <person name="Robbens S."/>
            <person name="Partensky F."/>
            <person name="Degroeve S."/>
            <person name="Echeynie S."/>
            <person name="Cooke R."/>
            <person name="Saeys Y."/>
            <person name="Wuyts J."/>
            <person name="Jabbari K."/>
            <person name="Bowler C."/>
            <person name="Panaud O."/>
            <person name="Piegu B."/>
            <person name="Ball S.G."/>
            <person name="Ral J.-P."/>
            <person name="Bouget F.-Y."/>
            <person name="Piganeau G."/>
            <person name="De Baets B."/>
            <person name="Picard A."/>
            <person name="Delseny M."/>
            <person name="Demaille J."/>
            <person name="Van de Peer Y."/>
            <person name="Moreau H."/>
        </authorList>
    </citation>
    <scope>NUCLEOTIDE SEQUENCE [LARGE SCALE GENOMIC DNA]</scope>
    <source>
        <strain evidence="2 4">OTTH0595</strain>
    </source>
</reference>
<feature type="transmembrane region" description="Helical" evidence="1">
    <location>
        <begin position="61"/>
        <end position="81"/>
    </location>
</feature>
<feature type="transmembrane region" description="Helical" evidence="1">
    <location>
        <begin position="280"/>
        <end position="299"/>
    </location>
</feature>
<protein>
    <submittedName>
        <fullName evidence="2">Unnamed product</fullName>
    </submittedName>
</protein>
<reference evidence="3" key="3">
    <citation type="submission" date="2017-04" db="EMBL/GenBank/DDBJ databases">
        <title>Population genomics of picophytoplankton unveils novel chromosome hypervariability.</title>
        <authorList>
            <consortium name="DOE Joint Genome Institute"/>
            <person name="Blanc-Mathieu R."/>
            <person name="Krasovec M."/>
            <person name="Hebrard M."/>
            <person name="Yau S."/>
            <person name="Desgranges E."/>
            <person name="Martin J."/>
            <person name="Schackwitz W."/>
            <person name="Kuo A."/>
            <person name="Salin G."/>
            <person name="Donnadieu C."/>
            <person name="Desdevises Y."/>
            <person name="Sanchez-Ferandin S."/>
            <person name="Moreau H."/>
            <person name="Rivals E."/>
            <person name="Grigoriev I.V."/>
            <person name="Grimsley N."/>
            <person name="Eyre-Walker A."/>
            <person name="Piganeau G."/>
        </authorList>
    </citation>
    <scope>NUCLEOTIDE SEQUENCE [LARGE SCALE GENOMIC DNA]</scope>
    <source>
        <strain evidence="3">RCC 1115</strain>
    </source>
</reference>
<dbReference type="EMBL" id="KZ155838">
    <property type="protein sequence ID" value="OUS42853.1"/>
    <property type="molecule type" value="Genomic_DNA"/>
</dbReference>